<keyword evidence="2" id="KW-1185">Reference proteome</keyword>
<accession>A0A562Q1A9</accession>
<comment type="caution">
    <text evidence="1">The sequence shown here is derived from an EMBL/GenBank/DDBJ whole genome shotgun (WGS) entry which is preliminary data.</text>
</comment>
<organism evidence="1 2">
    <name type="scientific">Pseudomonas duriflava</name>
    <dbReference type="NCBI Taxonomy" id="459528"/>
    <lineage>
        <taxon>Bacteria</taxon>
        <taxon>Pseudomonadati</taxon>
        <taxon>Pseudomonadota</taxon>
        <taxon>Gammaproteobacteria</taxon>
        <taxon>Pseudomonadales</taxon>
        <taxon>Pseudomonadaceae</taxon>
        <taxon>Pseudomonas</taxon>
    </lineage>
</organism>
<dbReference type="Proteomes" id="UP000316905">
    <property type="component" value="Unassembled WGS sequence"/>
</dbReference>
<dbReference type="AlphaFoldDB" id="A0A562Q1A9"/>
<proteinExistence type="predicted"/>
<evidence type="ECO:0000313" key="1">
    <source>
        <dbReference type="EMBL" id="TWI50481.1"/>
    </source>
</evidence>
<sequence length="68" mass="6756">MLKAAPGQSVFEADLSVLVVLGIALGEGGKPVPEPSPKRGLMAYYWQASQSGSSMLHALGTGAGAGAA</sequence>
<name>A0A562Q1A9_9PSED</name>
<reference evidence="1 2" key="1">
    <citation type="journal article" date="2015" name="Stand. Genomic Sci.">
        <title>Genomic Encyclopedia of Bacterial and Archaeal Type Strains, Phase III: the genomes of soil and plant-associated and newly described type strains.</title>
        <authorList>
            <person name="Whitman W.B."/>
            <person name="Woyke T."/>
            <person name="Klenk H.P."/>
            <person name="Zhou Y."/>
            <person name="Lilburn T.G."/>
            <person name="Beck B.J."/>
            <person name="De Vos P."/>
            <person name="Vandamme P."/>
            <person name="Eisen J.A."/>
            <person name="Garrity G."/>
            <person name="Hugenholtz P."/>
            <person name="Kyrpides N.C."/>
        </authorList>
    </citation>
    <scope>NUCLEOTIDE SEQUENCE [LARGE SCALE GENOMIC DNA]</scope>
    <source>
        <strain evidence="1 2">CGMCC 1.6858</strain>
    </source>
</reference>
<evidence type="ECO:0000313" key="2">
    <source>
        <dbReference type="Proteomes" id="UP000316905"/>
    </source>
</evidence>
<gene>
    <name evidence="1" type="ORF">IQ22_03875</name>
</gene>
<protein>
    <submittedName>
        <fullName evidence="1">Uncharacterized protein</fullName>
    </submittedName>
</protein>
<dbReference type="EMBL" id="VLKY01000015">
    <property type="protein sequence ID" value="TWI50481.1"/>
    <property type="molecule type" value="Genomic_DNA"/>
</dbReference>